<dbReference type="PANTHER" id="PTHR11439:SF467">
    <property type="entry name" value="INTEGRASE CATALYTIC DOMAIN-CONTAINING PROTEIN"/>
    <property type="match status" value="1"/>
</dbReference>
<evidence type="ECO:0000256" key="2">
    <source>
        <dbReference type="SAM" id="MobiDB-lite"/>
    </source>
</evidence>
<dbReference type="SUPFAM" id="SSF56672">
    <property type="entry name" value="DNA/RNA polymerases"/>
    <property type="match status" value="1"/>
</dbReference>
<dbReference type="Pfam" id="PF14244">
    <property type="entry name" value="Retrotran_gag_3"/>
    <property type="match status" value="1"/>
</dbReference>
<evidence type="ECO:0000259" key="4">
    <source>
        <dbReference type="Pfam" id="PF14244"/>
    </source>
</evidence>
<accession>A0A2K3N056</accession>
<reference evidence="7 8" key="2">
    <citation type="journal article" date="2017" name="Front. Plant Sci.">
        <title>Gene Classification and Mining of Molecular Markers Useful in Red Clover (Trifolium pratense) Breeding.</title>
        <authorList>
            <person name="Istvanek J."/>
            <person name="Dluhosova J."/>
            <person name="Dluhos P."/>
            <person name="Patkova L."/>
            <person name="Nedelnik J."/>
            <person name="Repkova J."/>
        </authorList>
    </citation>
    <scope>NUCLEOTIDE SEQUENCE [LARGE SCALE GENOMIC DNA]</scope>
    <source>
        <strain evidence="8">cv. Tatra</strain>
        <tissue evidence="7">Young leaves</tissue>
    </source>
</reference>
<feature type="domain" description="Retroviral polymerase SH3-like" evidence="6">
    <location>
        <begin position="494"/>
        <end position="529"/>
    </location>
</feature>
<gene>
    <name evidence="7" type="ORF">L195_g019636</name>
</gene>
<keyword evidence="1" id="KW-0064">Aspartyl protease</keyword>
<dbReference type="EMBL" id="ASHM01014500">
    <property type="protein sequence ID" value="PNX96430.1"/>
    <property type="molecule type" value="Genomic_DNA"/>
</dbReference>
<dbReference type="InterPro" id="IPR043502">
    <property type="entry name" value="DNA/RNA_pol_sf"/>
</dbReference>
<proteinExistence type="predicted"/>
<feature type="compositionally biased region" description="Polar residues" evidence="2">
    <location>
        <begin position="641"/>
        <end position="655"/>
    </location>
</feature>
<sequence>MAASNNNNSVIEKTVAGAAPAVYMQEITSALTPERLDGTNYDEWSINAQNKIRGRKRWGYISGSKTIPKDKKSEEYETWEDENCLVKSWLLDSMTKDVRYLFIRLATAKEIWESVKETYSVNQDASRAYQLHCEVISTRQNGGSVISFFGKLQRLWQEFDAITNCTMECTKDVETYTKMQNSQRVYVFLAGLDSHLDGVRGRVLSTIPLPNIQSAYAIVCAEANRQEAMLGSTPIEGTALAVKKSAKKGFRKCNHCNGDNHVIDDCFKLHGYPDWHPKSKTTSNARPENVKNNSATATAFVSKTGISSSALSLSVITRNSDWIIDTGATDHMTWDSHIFTHFSPNASKTVIVNANGVSSPVEGVGTITLSPFLSIPDVLFVPTMSCNLLSVSKLTKSQECVALFFPNHCIFQNIHTKEKIGSGKLNGGLYYLDNVSQQTNKKALAHLANFHCETCVMAKSHRTVFPSNKTRAIVPFSLVHTDVWGPAPHSTHNGYGSAQKGYRAYHPPSKKFYTSMDVTFYENDFYYPEKHVSTLQVGNENDEVQNHDVSLFDISNVKLPLNDHTTRVESIFNDGLAERQDHGNIIVFSNHDPPVQHSPPLVQSSPQVSLDSTSINSHVNEIDSIIHEATTTDTLDIESPPTVQYTLPSRSNRGQPPNRYEPDLQSKVKYPMSNYVSSHKLSQSYAMYISKLSSISIPSDVQEALADPRWTKAIDEEMTALKKNDTWDLVQLPPGKKTVGCKWVFTIKHKPDGTIERYKARLVAKGYTQSYGVDYQETFAPVAKLNTVRILLSLAANQNWPLLQFDVKNAFLHGDIIEEIYMDPPPGTKHTTGMEVCKLKKALYGLKQSPRAWFGRFTKCMKSFGYSTSNSDHTLFLKKGQGKITALIIYVDDMVVTGNDADEIYSLQQHLASQFEMKQLGNLKYFLGIEVARSKHGIFLCQRKYILDLLSEVGLLGCKPVDTPIEQNHKLFQCSSSSSIDKERYQKLVGKLIYLSHTRPDITYAVNVVSQFMHDPRKPHMDAVERILRYLKSTPGKGILFSNHGNLKIEGYTDADWAGSENDRRSTSGYFTFVGGNLVTWRSKKQPVVARSSAEAEFRGM</sequence>
<feature type="domain" description="Reverse transcriptase Ty1/copia-type" evidence="3">
    <location>
        <begin position="724"/>
        <end position="966"/>
    </location>
</feature>
<dbReference type="ExpressionAtlas" id="A0A2K3N056">
    <property type="expression patterns" value="baseline"/>
</dbReference>
<keyword evidence="1" id="KW-0378">Hydrolase</keyword>
<dbReference type="Proteomes" id="UP000236291">
    <property type="component" value="Unassembled WGS sequence"/>
</dbReference>
<dbReference type="PANTHER" id="PTHR11439">
    <property type="entry name" value="GAG-POL-RELATED RETROTRANSPOSON"/>
    <property type="match status" value="1"/>
</dbReference>
<evidence type="ECO:0000259" key="6">
    <source>
        <dbReference type="Pfam" id="PF25597"/>
    </source>
</evidence>
<dbReference type="CDD" id="cd09272">
    <property type="entry name" value="RNase_HI_RT_Ty1"/>
    <property type="match status" value="1"/>
</dbReference>
<keyword evidence="1" id="KW-0645">Protease</keyword>
<organism evidence="7 8">
    <name type="scientific">Trifolium pratense</name>
    <name type="common">Red clover</name>
    <dbReference type="NCBI Taxonomy" id="57577"/>
    <lineage>
        <taxon>Eukaryota</taxon>
        <taxon>Viridiplantae</taxon>
        <taxon>Streptophyta</taxon>
        <taxon>Embryophyta</taxon>
        <taxon>Tracheophyta</taxon>
        <taxon>Spermatophyta</taxon>
        <taxon>Magnoliopsida</taxon>
        <taxon>eudicotyledons</taxon>
        <taxon>Gunneridae</taxon>
        <taxon>Pentapetalae</taxon>
        <taxon>rosids</taxon>
        <taxon>fabids</taxon>
        <taxon>Fabales</taxon>
        <taxon>Fabaceae</taxon>
        <taxon>Papilionoideae</taxon>
        <taxon>50 kb inversion clade</taxon>
        <taxon>NPAAA clade</taxon>
        <taxon>Hologalegina</taxon>
        <taxon>IRL clade</taxon>
        <taxon>Trifolieae</taxon>
        <taxon>Trifolium</taxon>
    </lineage>
</organism>
<evidence type="ECO:0000256" key="1">
    <source>
        <dbReference type="ARBA" id="ARBA00022750"/>
    </source>
</evidence>
<feature type="domain" description="Retrotransposon Copia-like N-terminal" evidence="4">
    <location>
        <begin position="29"/>
        <end position="68"/>
    </location>
</feature>
<dbReference type="Pfam" id="PF25597">
    <property type="entry name" value="SH3_retrovirus"/>
    <property type="match status" value="1"/>
</dbReference>
<feature type="non-terminal residue" evidence="7">
    <location>
        <position position="1101"/>
    </location>
</feature>
<protein>
    <submittedName>
        <fullName evidence="7">Retrovirus-related Pol polyprotein from transposon TNT 1-94</fullName>
    </submittedName>
</protein>
<dbReference type="InterPro" id="IPR057670">
    <property type="entry name" value="SH3_retrovirus"/>
</dbReference>
<reference evidence="7 8" key="1">
    <citation type="journal article" date="2014" name="Am. J. Bot.">
        <title>Genome assembly and annotation for red clover (Trifolium pratense; Fabaceae).</title>
        <authorList>
            <person name="Istvanek J."/>
            <person name="Jaros M."/>
            <person name="Krenek A."/>
            <person name="Repkova J."/>
        </authorList>
    </citation>
    <scope>NUCLEOTIDE SEQUENCE [LARGE SCALE GENOMIC DNA]</scope>
    <source>
        <strain evidence="8">cv. Tatra</strain>
        <tissue evidence="7">Young leaves</tissue>
    </source>
</reference>
<dbReference type="GO" id="GO:0004190">
    <property type="term" value="F:aspartic-type endopeptidase activity"/>
    <property type="evidence" value="ECO:0007669"/>
    <property type="project" value="UniProtKB-KW"/>
</dbReference>
<dbReference type="InterPro" id="IPR054722">
    <property type="entry name" value="PolX-like_BBD"/>
</dbReference>
<evidence type="ECO:0000259" key="5">
    <source>
        <dbReference type="Pfam" id="PF22936"/>
    </source>
</evidence>
<name>A0A2K3N056_TRIPR</name>
<evidence type="ECO:0000259" key="3">
    <source>
        <dbReference type="Pfam" id="PF07727"/>
    </source>
</evidence>
<dbReference type="InterPro" id="IPR029472">
    <property type="entry name" value="Copia-like_N"/>
</dbReference>
<evidence type="ECO:0000313" key="7">
    <source>
        <dbReference type="EMBL" id="PNX96430.1"/>
    </source>
</evidence>
<dbReference type="InterPro" id="IPR013103">
    <property type="entry name" value="RVT_2"/>
</dbReference>
<dbReference type="Pfam" id="PF07727">
    <property type="entry name" value="RVT_2"/>
    <property type="match status" value="1"/>
</dbReference>
<feature type="domain" description="Retrovirus-related Pol polyprotein from transposon TNT 1-94-like beta-barrel" evidence="5">
    <location>
        <begin position="322"/>
        <end position="397"/>
    </location>
</feature>
<dbReference type="Pfam" id="PF22936">
    <property type="entry name" value="Pol_BBD"/>
    <property type="match status" value="1"/>
</dbReference>
<evidence type="ECO:0000313" key="8">
    <source>
        <dbReference type="Proteomes" id="UP000236291"/>
    </source>
</evidence>
<dbReference type="AlphaFoldDB" id="A0A2K3N056"/>
<feature type="region of interest" description="Disordered" evidence="2">
    <location>
        <begin position="633"/>
        <end position="660"/>
    </location>
</feature>
<comment type="caution">
    <text evidence="7">The sequence shown here is derived from an EMBL/GenBank/DDBJ whole genome shotgun (WGS) entry which is preliminary data.</text>
</comment>